<dbReference type="Proteomes" id="UP000752696">
    <property type="component" value="Unassembled WGS sequence"/>
</dbReference>
<organism evidence="1 2">
    <name type="scientific">Heterotrigona itama</name>
    <dbReference type="NCBI Taxonomy" id="395501"/>
    <lineage>
        <taxon>Eukaryota</taxon>
        <taxon>Metazoa</taxon>
        <taxon>Ecdysozoa</taxon>
        <taxon>Arthropoda</taxon>
        <taxon>Hexapoda</taxon>
        <taxon>Insecta</taxon>
        <taxon>Pterygota</taxon>
        <taxon>Neoptera</taxon>
        <taxon>Endopterygota</taxon>
        <taxon>Hymenoptera</taxon>
        <taxon>Apocrita</taxon>
        <taxon>Aculeata</taxon>
        <taxon>Apoidea</taxon>
        <taxon>Anthophila</taxon>
        <taxon>Apidae</taxon>
        <taxon>Heterotrigona</taxon>
    </lineage>
</organism>
<dbReference type="AlphaFoldDB" id="A0A6V7H1H2"/>
<evidence type="ECO:0000313" key="1">
    <source>
        <dbReference type="EMBL" id="CAD1472872.1"/>
    </source>
</evidence>
<reference evidence="1" key="1">
    <citation type="submission" date="2020-07" db="EMBL/GenBank/DDBJ databases">
        <authorList>
            <person name="Nazaruddin N."/>
        </authorList>
    </citation>
    <scope>NUCLEOTIDE SEQUENCE</scope>
</reference>
<feature type="non-terminal residue" evidence="1">
    <location>
        <position position="1"/>
    </location>
</feature>
<dbReference type="EMBL" id="CAJDYZ010005884">
    <property type="protein sequence ID" value="CAD1472872.1"/>
    <property type="molecule type" value="Genomic_DNA"/>
</dbReference>
<accession>A0A6V7H1H2</accession>
<protein>
    <submittedName>
        <fullName evidence="1">Uncharacterized protein</fullName>
    </submittedName>
</protein>
<evidence type="ECO:0000313" key="2">
    <source>
        <dbReference type="Proteomes" id="UP000752696"/>
    </source>
</evidence>
<comment type="caution">
    <text evidence="1">The sequence shown here is derived from an EMBL/GenBank/DDBJ whole genome shotgun (WGS) entry which is preliminary data.</text>
</comment>
<proteinExistence type="predicted"/>
<gene>
    <name evidence="1" type="ORF">MHI_LOCUS342410</name>
</gene>
<keyword evidence="2" id="KW-1185">Reference proteome</keyword>
<name>A0A6V7H1H2_9HYME</name>
<sequence>NLYLLSCLQLVGNRVVTGNNNNNNNNNVNPPLTPCTRILAMNMIGDLMRKVG</sequence>
<feature type="non-terminal residue" evidence="1">
    <location>
        <position position="52"/>
    </location>
</feature>